<dbReference type="GO" id="GO:0003700">
    <property type="term" value="F:DNA-binding transcription factor activity"/>
    <property type="evidence" value="ECO:0007669"/>
    <property type="project" value="TreeGrafter"/>
</dbReference>
<dbReference type="InterPro" id="IPR009057">
    <property type="entry name" value="Homeodomain-like_sf"/>
</dbReference>
<dbReference type="InterPro" id="IPR050109">
    <property type="entry name" value="HTH-type_TetR-like_transc_reg"/>
</dbReference>
<dbReference type="EMBL" id="PVBR01000021">
    <property type="protein sequence ID" value="PRD41356.1"/>
    <property type="molecule type" value="Genomic_DNA"/>
</dbReference>
<keyword evidence="1" id="KW-0805">Transcription regulation</keyword>
<dbReference type="PANTHER" id="PTHR30055">
    <property type="entry name" value="HTH-TYPE TRANSCRIPTIONAL REGULATOR RUTR"/>
    <property type="match status" value="1"/>
</dbReference>
<dbReference type="AlphaFoldDB" id="A0A2S9ILE5"/>
<gene>
    <name evidence="6" type="ORF">C5748_21950</name>
</gene>
<keyword evidence="7" id="KW-1185">Reference proteome</keyword>
<dbReference type="PANTHER" id="PTHR30055:SF234">
    <property type="entry name" value="HTH-TYPE TRANSCRIPTIONAL REGULATOR BETI"/>
    <property type="match status" value="1"/>
</dbReference>
<dbReference type="PROSITE" id="PS50977">
    <property type="entry name" value="HTH_TETR_2"/>
    <property type="match status" value="1"/>
</dbReference>
<evidence type="ECO:0000259" key="5">
    <source>
        <dbReference type="PROSITE" id="PS50977"/>
    </source>
</evidence>
<dbReference type="Proteomes" id="UP000239434">
    <property type="component" value="Unassembled WGS sequence"/>
</dbReference>
<protein>
    <submittedName>
        <fullName evidence="6">TetR/AcrR family transcriptional regulator</fullName>
    </submittedName>
</protein>
<evidence type="ECO:0000256" key="2">
    <source>
        <dbReference type="ARBA" id="ARBA00023125"/>
    </source>
</evidence>
<dbReference type="InterPro" id="IPR041479">
    <property type="entry name" value="TetR_CgmR_C"/>
</dbReference>
<dbReference type="InterPro" id="IPR001647">
    <property type="entry name" value="HTH_TetR"/>
</dbReference>
<keyword evidence="2 4" id="KW-0238">DNA-binding</keyword>
<accession>A0A2S9ILE5</accession>
<dbReference type="Pfam" id="PF00440">
    <property type="entry name" value="TetR_N"/>
    <property type="match status" value="1"/>
</dbReference>
<evidence type="ECO:0000313" key="7">
    <source>
        <dbReference type="Proteomes" id="UP000239434"/>
    </source>
</evidence>
<comment type="caution">
    <text evidence="6">The sequence shown here is derived from an EMBL/GenBank/DDBJ whole genome shotgun (WGS) entry which is preliminary data.</text>
</comment>
<dbReference type="SUPFAM" id="SSF46689">
    <property type="entry name" value="Homeodomain-like"/>
    <property type="match status" value="1"/>
</dbReference>
<dbReference type="GO" id="GO:0000976">
    <property type="term" value="F:transcription cis-regulatory region binding"/>
    <property type="evidence" value="ECO:0007669"/>
    <property type="project" value="TreeGrafter"/>
</dbReference>
<name>A0A2S9ILE5_9HYPH</name>
<evidence type="ECO:0000256" key="3">
    <source>
        <dbReference type="ARBA" id="ARBA00023163"/>
    </source>
</evidence>
<dbReference type="Gene3D" id="1.10.357.10">
    <property type="entry name" value="Tetracycline Repressor, domain 2"/>
    <property type="match status" value="1"/>
</dbReference>
<feature type="domain" description="HTH tetR-type" evidence="5">
    <location>
        <begin position="6"/>
        <end position="66"/>
    </location>
</feature>
<dbReference type="PRINTS" id="PR00455">
    <property type="entry name" value="HTHTETR"/>
</dbReference>
<keyword evidence="3" id="KW-0804">Transcription</keyword>
<dbReference type="Pfam" id="PF17937">
    <property type="entry name" value="TetR_C_28"/>
    <property type="match status" value="1"/>
</dbReference>
<dbReference type="RefSeq" id="WP_105744354.1">
    <property type="nucleotide sequence ID" value="NZ_PVBR01000021.1"/>
</dbReference>
<sequence length="191" mass="21155">MHGKKLSSRERILLAATELAKEIGPAHLSLDAVAARAGLSKGGLLYRFPTKAKLLEAVVEEHLKEHDKALRAEEEGRKDAPNGIAEAFLEVFRNESLHKDPPPSGVLAAIAENPEFISPIRRYNRQLLDRMQAKSADHASALVTFLAIEGMRSMQLLDCDILTDAERGVIMQRLSALLRNTDDVMEISEHQ</sequence>
<evidence type="ECO:0000256" key="1">
    <source>
        <dbReference type="ARBA" id="ARBA00023015"/>
    </source>
</evidence>
<evidence type="ECO:0000256" key="4">
    <source>
        <dbReference type="PROSITE-ProRule" id="PRU00335"/>
    </source>
</evidence>
<reference evidence="6 7" key="1">
    <citation type="submission" date="2018-02" db="EMBL/GenBank/DDBJ databases">
        <title>The draft genome of Phyllobacterium sp. 1N-3.</title>
        <authorList>
            <person name="Liu L."/>
            <person name="Li L."/>
            <person name="Zhang X."/>
            <person name="Wang T."/>
            <person name="Liang L."/>
        </authorList>
    </citation>
    <scope>NUCLEOTIDE SEQUENCE [LARGE SCALE GENOMIC DNA]</scope>
    <source>
        <strain evidence="6 7">1N-3</strain>
    </source>
</reference>
<proteinExistence type="predicted"/>
<evidence type="ECO:0000313" key="6">
    <source>
        <dbReference type="EMBL" id="PRD41356.1"/>
    </source>
</evidence>
<organism evidence="6 7">
    <name type="scientific">Phyllobacterium phragmitis</name>
    <dbReference type="NCBI Taxonomy" id="2670329"/>
    <lineage>
        <taxon>Bacteria</taxon>
        <taxon>Pseudomonadati</taxon>
        <taxon>Pseudomonadota</taxon>
        <taxon>Alphaproteobacteria</taxon>
        <taxon>Hyphomicrobiales</taxon>
        <taxon>Phyllobacteriaceae</taxon>
        <taxon>Phyllobacterium</taxon>
    </lineage>
</organism>
<feature type="DNA-binding region" description="H-T-H motif" evidence="4">
    <location>
        <begin position="29"/>
        <end position="48"/>
    </location>
</feature>